<dbReference type="InterPro" id="IPR037401">
    <property type="entry name" value="SnoaL-like"/>
</dbReference>
<dbReference type="EMBL" id="BAAANE010000003">
    <property type="protein sequence ID" value="GAA1626283.1"/>
    <property type="molecule type" value="Genomic_DNA"/>
</dbReference>
<dbReference type="Pfam" id="PF13577">
    <property type="entry name" value="SnoaL_4"/>
    <property type="match status" value="1"/>
</dbReference>
<reference evidence="2 3" key="1">
    <citation type="journal article" date="2019" name="Int. J. Syst. Evol. Microbiol.">
        <title>The Global Catalogue of Microorganisms (GCM) 10K type strain sequencing project: providing services to taxonomists for standard genome sequencing and annotation.</title>
        <authorList>
            <consortium name="The Broad Institute Genomics Platform"/>
            <consortium name="The Broad Institute Genome Sequencing Center for Infectious Disease"/>
            <person name="Wu L."/>
            <person name="Ma J."/>
        </authorList>
    </citation>
    <scope>NUCLEOTIDE SEQUENCE [LARGE SCALE GENOMIC DNA]</scope>
    <source>
        <strain evidence="2 3">JCM 14306</strain>
    </source>
</reference>
<dbReference type="Proteomes" id="UP001501319">
    <property type="component" value="Unassembled WGS sequence"/>
</dbReference>
<evidence type="ECO:0000259" key="1">
    <source>
        <dbReference type="Pfam" id="PF13577"/>
    </source>
</evidence>
<organism evidence="2 3">
    <name type="scientific">Kribbella alba</name>
    <dbReference type="NCBI Taxonomy" id="190197"/>
    <lineage>
        <taxon>Bacteria</taxon>
        <taxon>Bacillati</taxon>
        <taxon>Actinomycetota</taxon>
        <taxon>Actinomycetes</taxon>
        <taxon>Propionibacteriales</taxon>
        <taxon>Kribbellaceae</taxon>
        <taxon>Kribbella</taxon>
    </lineage>
</organism>
<dbReference type="Gene3D" id="3.10.450.50">
    <property type="match status" value="1"/>
</dbReference>
<evidence type="ECO:0000313" key="2">
    <source>
        <dbReference type="EMBL" id="GAA1626283.1"/>
    </source>
</evidence>
<keyword evidence="3" id="KW-1185">Reference proteome</keyword>
<dbReference type="RefSeq" id="WP_344109795.1">
    <property type="nucleotide sequence ID" value="NZ_BAAANE010000003.1"/>
</dbReference>
<accession>A0ABN2F1I0</accession>
<protein>
    <recommendedName>
        <fullName evidence="1">SnoaL-like domain-containing protein</fullName>
    </recommendedName>
</protein>
<dbReference type="InterPro" id="IPR032710">
    <property type="entry name" value="NTF2-like_dom_sf"/>
</dbReference>
<comment type="caution">
    <text evidence="2">The sequence shown here is derived from an EMBL/GenBank/DDBJ whole genome shotgun (WGS) entry which is preliminary data.</text>
</comment>
<proteinExistence type="predicted"/>
<evidence type="ECO:0000313" key="3">
    <source>
        <dbReference type="Proteomes" id="UP001501319"/>
    </source>
</evidence>
<feature type="domain" description="SnoaL-like" evidence="1">
    <location>
        <begin position="6"/>
        <end position="127"/>
    </location>
</feature>
<gene>
    <name evidence="2" type="ORF">GCM10009744_12700</name>
</gene>
<sequence length="145" mass="16453">MSNFQDIADRVEIEALRGEFTDAVMMRDYDRLASLFTPDGVVRIPGINAETVSREGIRAGVERLQGLWQYFVQNTHPGATKLEGDTAVGRAYMSEFGRLRDGSSHLNYAIYHDRYQRTPDGWKFAERVYEVRYLDSTPLAGSAPE</sequence>
<name>A0ABN2F1I0_9ACTN</name>
<dbReference type="SUPFAM" id="SSF54427">
    <property type="entry name" value="NTF2-like"/>
    <property type="match status" value="1"/>
</dbReference>